<gene>
    <name evidence="2" type="ORF">BCR35DRAFT_311415</name>
</gene>
<sequence>MPVPSLPVELIGLILAQVDEKSLARCARVHPTWLSFCQQQLYHSLTISRRRELDDQYGEPPLLATLQSCPALAAHVRKLDFDGWYSVWNSYGDEEAFEESGESQDSEGLDDLYLAQLLKCCTGLRRLELSGAFLWIDDLIFTPRLVSLTFTDWARLRSRHKQPEMLALPPIQHLHTGIWRQPSHNRRIAGISIDDLGPSSISLFSSLTHLDANIINFRIPEELSNALQHITPNLQSLSFRQHDVRRWEPLLPLCTSLKQLSWHSNPTALNDLFILRHLPPSLAFLHLAATLHGRREEGKKLIAVVTSSVEGLEGLKSLQLDFNHPLAWESDLEILVQACKKKGVVLRAGRMGGLELGKQLVGPRLGTEEVRWTQIWSQVPL</sequence>
<dbReference type="Proteomes" id="UP000193467">
    <property type="component" value="Unassembled WGS sequence"/>
</dbReference>
<dbReference type="InterPro" id="IPR036047">
    <property type="entry name" value="F-box-like_dom_sf"/>
</dbReference>
<feature type="domain" description="F-box" evidence="1">
    <location>
        <begin position="4"/>
        <end position="47"/>
    </location>
</feature>
<dbReference type="SUPFAM" id="SSF52047">
    <property type="entry name" value="RNI-like"/>
    <property type="match status" value="1"/>
</dbReference>
<dbReference type="Gene3D" id="3.80.10.10">
    <property type="entry name" value="Ribonuclease Inhibitor"/>
    <property type="match status" value="1"/>
</dbReference>
<dbReference type="SUPFAM" id="SSF81383">
    <property type="entry name" value="F-box domain"/>
    <property type="match status" value="1"/>
</dbReference>
<dbReference type="EMBL" id="MCGR01000141">
    <property type="protein sequence ID" value="ORY40563.1"/>
    <property type="molecule type" value="Genomic_DNA"/>
</dbReference>
<dbReference type="Pfam" id="PF12937">
    <property type="entry name" value="F-box-like"/>
    <property type="match status" value="1"/>
</dbReference>
<name>A0A1Y2C0I7_9BASI</name>
<evidence type="ECO:0000313" key="3">
    <source>
        <dbReference type="Proteomes" id="UP000193467"/>
    </source>
</evidence>
<reference evidence="2 3" key="1">
    <citation type="submission" date="2016-07" db="EMBL/GenBank/DDBJ databases">
        <title>Pervasive Adenine N6-methylation of Active Genes in Fungi.</title>
        <authorList>
            <consortium name="DOE Joint Genome Institute"/>
            <person name="Mondo S.J."/>
            <person name="Dannebaum R.O."/>
            <person name="Kuo R.C."/>
            <person name="Labutti K."/>
            <person name="Haridas S."/>
            <person name="Kuo A."/>
            <person name="Salamov A."/>
            <person name="Ahrendt S.R."/>
            <person name="Lipzen A."/>
            <person name="Sullivan W."/>
            <person name="Andreopoulos W.B."/>
            <person name="Clum A."/>
            <person name="Lindquist E."/>
            <person name="Daum C."/>
            <person name="Ramamoorthy G.K."/>
            <person name="Gryganskyi A."/>
            <person name="Culley D."/>
            <person name="Magnuson J.K."/>
            <person name="James T.Y."/>
            <person name="O'Malley M.A."/>
            <person name="Stajich J.E."/>
            <person name="Spatafora J.W."/>
            <person name="Visel A."/>
            <person name="Grigoriev I.V."/>
        </authorList>
    </citation>
    <scope>NUCLEOTIDE SEQUENCE [LARGE SCALE GENOMIC DNA]</scope>
    <source>
        <strain evidence="2 3">62-1032</strain>
    </source>
</reference>
<evidence type="ECO:0000259" key="1">
    <source>
        <dbReference type="Pfam" id="PF12937"/>
    </source>
</evidence>
<organism evidence="2 3">
    <name type="scientific">Leucosporidium creatinivorum</name>
    <dbReference type="NCBI Taxonomy" id="106004"/>
    <lineage>
        <taxon>Eukaryota</taxon>
        <taxon>Fungi</taxon>
        <taxon>Dikarya</taxon>
        <taxon>Basidiomycota</taxon>
        <taxon>Pucciniomycotina</taxon>
        <taxon>Microbotryomycetes</taxon>
        <taxon>Leucosporidiales</taxon>
        <taxon>Leucosporidium</taxon>
    </lineage>
</organism>
<keyword evidence="3" id="KW-1185">Reference proteome</keyword>
<evidence type="ECO:0000313" key="2">
    <source>
        <dbReference type="EMBL" id="ORY40563.1"/>
    </source>
</evidence>
<dbReference type="InterPro" id="IPR001810">
    <property type="entry name" value="F-box_dom"/>
</dbReference>
<dbReference type="OrthoDB" id="2745898at2759"/>
<comment type="caution">
    <text evidence="2">The sequence shown here is derived from an EMBL/GenBank/DDBJ whole genome shotgun (WGS) entry which is preliminary data.</text>
</comment>
<proteinExistence type="predicted"/>
<protein>
    <recommendedName>
        <fullName evidence="1">F-box domain-containing protein</fullName>
    </recommendedName>
</protein>
<accession>A0A1Y2C0I7</accession>
<dbReference type="AlphaFoldDB" id="A0A1Y2C0I7"/>
<dbReference type="InterPro" id="IPR032675">
    <property type="entry name" value="LRR_dom_sf"/>
</dbReference>
<dbReference type="InParanoid" id="A0A1Y2C0I7"/>